<evidence type="ECO:0000313" key="2">
    <source>
        <dbReference type="EMBL" id="CAB4575814.1"/>
    </source>
</evidence>
<gene>
    <name evidence="2" type="ORF">UFOPK1684_01032</name>
    <name evidence="3" type="ORF">UFOPK2158_00454</name>
</gene>
<evidence type="ECO:0000256" key="1">
    <source>
        <dbReference type="SAM" id="MobiDB-lite"/>
    </source>
</evidence>
<sequence>MASIDREGFTRLWSEETEFFISQRPQLDGSPGESRFAQARWRPGALNG</sequence>
<dbReference type="EMBL" id="CAEZTM010000049">
    <property type="protein sequence ID" value="CAB4575814.1"/>
    <property type="molecule type" value="Genomic_DNA"/>
</dbReference>
<dbReference type="EMBL" id="CAEZVY010000034">
    <property type="protein sequence ID" value="CAB4639536.1"/>
    <property type="molecule type" value="Genomic_DNA"/>
</dbReference>
<feature type="region of interest" description="Disordered" evidence="1">
    <location>
        <begin position="23"/>
        <end position="48"/>
    </location>
</feature>
<organism evidence="2">
    <name type="scientific">freshwater metagenome</name>
    <dbReference type="NCBI Taxonomy" id="449393"/>
    <lineage>
        <taxon>unclassified sequences</taxon>
        <taxon>metagenomes</taxon>
        <taxon>ecological metagenomes</taxon>
    </lineage>
</organism>
<proteinExistence type="predicted"/>
<protein>
    <submittedName>
        <fullName evidence="2">Unannotated protein</fullName>
    </submittedName>
</protein>
<name>A0A6J6EKZ5_9ZZZZ</name>
<reference evidence="2" key="1">
    <citation type="submission" date="2020-05" db="EMBL/GenBank/DDBJ databases">
        <authorList>
            <person name="Chiriac C."/>
            <person name="Salcher M."/>
            <person name="Ghai R."/>
            <person name="Kavagutti S V."/>
        </authorList>
    </citation>
    <scope>NUCLEOTIDE SEQUENCE</scope>
</reference>
<accession>A0A6J6EKZ5</accession>
<dbReference type="AlphaFoldDB" id="A0A6J6EKZ5"/>
<evidence type="ECO:0000313" key="3">
    <source>
        <dbReference type="EMBL" id="CAB4639536.1"/>
    </source>
</evidence>